<evidence type="ECO:0000259" key="1">
    <source>
        <dbReference type="Pfam" id="PF01636"/>
    </source>
</evidence>
<dbReference type="InterPro" id="IPR011009">
    <property type="entry name" value="Kinase-like_dom_sf"/>
</dbReference>
<organism evidence="2 3">
    <name type="scientific">Claviceps pusilla</name>
    <dbReference type="NCBI Taxonomy" id="123648"/>
    <lineage>
        <taxon>Eukaryota</taxon>
        <taxon>Fungi</taxon>
        <taxon>Dikarya</taxon>
        <taxon>Ascomycota</taxon>
        <taxon>Pezizomycotina</taxon>
        <taxon>Sordariomycetes</taxon>
        <taxon>Hypocreomycetidae</taxon>
        <taxon>Hypocreales</taxon>
        <taxon>Clavicipitaceae</taxon>
        <taxon>Claviceps</taxon>
    </lineage>
</organism>
<feature type="domain" description="Aminoglycoside phosphotransferase" evidence="1">
    <location>
        <begin position="34"/>
        <end position="212"/>
    </location>
</feature>
<dbReference type="InterPro" id="IPR002575">
    <property type="entry name" value="Aminoglycoside_PTrfase"/>
</dbReference>
<keyword evidence="3" id="KW-1185">Reference proteome</keyword>
<dbReference type="Proteomes" id="UP000748025">
    <property type="component" value="Unassembled WGS sequence"/>
</dbReference>
<reference evidence="2" key="1">
    <citation type="journal article" date="2020" name="bioRxiv">
        <title>Whole genome comparisons of ergot fungi reveals the divergence and evolution of species within the genus Claviceps are the result of varying mechanisms driving genome evolution and host range expansion.</title>
        <authorList>
            <person name="Wyka S.A."/>
            <person name="Mondo S.J."/>
            <person name="Liu M."/>
            <person name="Dettman J."/>
            <person name="Nalam V."/>
            <person name="Broders K.D."/>
        </authorList>
    </citation>
    <scope>NUCLEOTIDE SEQUENCE</scope>
    <source>
        <strain evidence="2">CCC 602</strain>
    </source>
</reference>
<dbReference type="SUPFAM" id="SSF56112">
    <property type="entry name" value="Protein kinase-like (PK-like)"/>
    <property type="match status" value="1"/>
</dbReference>
<proteinExistence type="predicted"/>
<sequence length="212" mass="24198">MKVDISTDITKNFDELLRDVSTRIGSGMPEVRGPMNGLSHRVYKLKYPSGEVLSLRIPKTKEAALGCKTGMTILEHLKMVQPSLEVPKPIYHCLEYNLLTYLDGDALGIWDIHKLVDERRHKLLYSLAEFLLKLWLSPAPQYGYEEWLCNEIDMAIRRSLPATSGWGDPLSFLCRRANMDLIVPERYRSNVAIRHGDLNAWNILINEDSVTG</sequence>
<protein>
    <recommendedName>
        <fullName evidence="1">Aminoglycoside phosphotransferase domain-containing protein</fullName>
    </recommendedName>
</protein>
<evidence type="ECO:0000313" key="2">
    <source>
        <dbReference type="EMBL" id="KAG5991398.1"/>
    </source>
</evidence>
<accession>A0A9P7N592</accession>
<dbReference type="OrthoDB" id="4960660at2759"/>
<dbReference type="Pfam" id="PF01636">
    <property type="entry name" value="APH"/>
    <property type="match status" value="1"/>
</dbReference>
<comment type="caution">
    <text evidence="2">The sequence shown here is derived from an EMBL/GenBank/DDBJ whole genome shotgun (WGS) entry which is preliminary data.</text>
</comment>
<dbReference type="EMBL" id="SRPW01002645">
    <property type="protein sequence ID" value="KAG5991398.1"/>
    <property type="molecule type" value="Genomic_DNA"/>
</dbReference>
<gene>
    <name evidence="2" type="ORF">E4U43_004039</name>
</gene>
<dbReference type="AlphaFoldDB" id="A0A9P7N592"/>
<name>A0A9P7N592_9HYPO</name>
<evidence type="ECO:0000313" key="3">
    <source>
        <dbReference type="Proteomes" id="UP000748025"/>
    </source>
</evidence>